<dbReference type="Proteomes" id="UP000233837">
    <property type="component" value="Unassembled WGS sequence"/>
</dbReference>
<name>A0A2I0W4E2_9ASPA</name>
<sequence length="72" mass="8065">MALEEFVGGSPRGKVLYICDLEVLCLLQEGKNEKVFCRRHEGLALRHARLVKGSIVRAFLPCQGGQKESYCL</sequence>
<dbReference type="AlphaFoldDB" id="A0A2I0W4E2"/>
<organism evidence="1 2">
    <name type="scientific">Dendrobium catenatum</name>
    <dbReference type="NCBI Taxonomy" id="906689"/>
    <lineage>
        <taxon>Eukaryota</taxon>
        <taxon>Viridiplantae</taxon>
        <taxon>Streptophyta</taxon>
        <taxon>Embryophyta</taxon>
        <taxon>Tracheophyta</taxon>
        <taxon>Spermatophyta</taxon>
        <taxon>Magnoliopsida</taxon>
        <taxon>Liliopsida</taxon>
        <taxon>Asparagales</taxon>
        <taxon>Orchidaceae</taxon>
        <taxon>Epidendroideae</taxon>
        <taxon>Malaxideae</taxon>
        <taxon>Dendrobiinae</taxon>
        <taxon>Dendrobium</taxon>
    </lineage>
</organism>
<evidence type="ECO:0000313" key="1">
    <source>
        <dbReference type="EMBL" id="PKU70512.1"/>
    </source>
</evidence>
<dbReference type="EMBL" id="KZ502929">
    <property type="protein sequence ID" value="PKU70512.1"/>
    <property type="molecule type" value="Genomic_DNA"/>
</dbReference>
<keyword evidence="2" id="KW-1185">Reference proteome</keyword>
<proteinExistence type="predicted"/>
<protein>
    <submittedName>
        <fullName evidence="1">Uncharacterized protein</fullName>
    </submittedName>
</protein>
<accession>A0A2I0W4E2</accession>
<gene>
    <name evidence="1" type="ORF">MA16_Dca026112</name>
</gene>
<reference evidence="1 2" key="2">
    <citation type="journal article" date="2017" name="Nature">
        <title>The Apostasia genome and the evolution of orchids.</title>
        <authorList>
            <person name="Zhang G.Q."/>
            <person name="Liu K.W."/>
            <person name="Li Z."/>
            <person name="Lohaus R."/>
            <person name="Hsiao Y.Y."/>
            <person name="Niu S.C."/>
            <person name="Wang J.Y."/>
            <person name="Lin Y.C."/>
            <person name="Xu Q."/>
            <person name="Chen L.J."/>
            <person name="Yoshida K."/>
            <person name="Fujiwara S."/>
            <person name="Wang Z.W."/>
            <person name="Zhang Y.Q."/>
            <person name="Mitsuda N."/>
            <person name="Wang M."/>
            <person name="Liu G.H."/>
            <person name="Pecoraro L."/>
            <person name="Huang H.X."/>
            <person name="Xiao X.J."/>
            <person name="Lin M."/>
            <person name="Wu X.Y."/>
            <person name="Wu W.L."/>
            <person name="Chen Y.Y."/>
            <person name="Chang S.B."/>
            <person name="Sakamoto S."/>
            <person name="Ohme-Takagi M."/>
            <person name="Yagi M."/>
            <person name="Zeng S.J."/>
            <person name="Shen C.Y."/>
            <person name="Yeh C.M."/>
            <person name="Luo Y.B."/>
            <person name="Tsai W.C."/>
            <person name="Van de Peer Y."/>
            <person name="Liu Z.J."/>
        </authorList>
    </citation>
    <scope>NUCLEOTIDE SEQUENCE [LARGE SCALE GENOMIC DNA]</scope>
    <source>
        <tissue evidence="1">The whole plant</tissue>
    </source>
</reference>
<reference evidence="1 2" key="1">
    <citation type="journal article" date="2016" name="Sci. Rep.">
        <title>The Dendrobium catenatum Lindl. genome sequence provides insights into polysaccharide synthase, floral development and adaptive evolution.</title>
        <authorList>
            <person name="Zhang G.Q."/>
            <person name="Xu Q."/>
            <person name="Bian C."/>
            <person name="Tsai W.C."/>
            <person name="Yeh C.M."/>
            <person name="Liu K.W."/>
            <person name="Yoshida K."/>
            <person name="Zhang L.S."/>
            <person name="Chang S.B."/>
            <person name="Chen F."/>
            <person name="Shi Y."/>
            <person name="Su Y.Y."/>
            <person name="Zhang Y.Q."/>
            <person name="Chen L.J."/>
            <person name="Yin Y."/>
            <person name="Lin M."/>
            <person name="Huang H."/>
            <person name="Deng H."/>
            <person name="Wang Z.W."/>
            <person name="Zhu S.L."/>
            <person name="Zhao X."/>
            <person name="Deng C."/>
            <person name="Niu S.C."/>
            <person name="Huang J."/>
            <person name="Wang M."/>
            <person name="Liu G.H."/>
            <person name="Yang H.J."/>
            <person name="Xiao X.J."/>
            <person name="Hsiao Y.Y."/>
            <person name="Wu W.L."/>
            <person name="Chen Y.Y."/>
            <person name="Mitsuda N."/>
            <person name="Ohme-Takagi M."/>
            <person name="Luo Y.B."/>
            <person name="Van de Peer Y."/>
            <person name="Liu Z.J."/>
        </authorList>
    </citation>
    <scope>NUCLEOTIDE SEQUENCE [LARGE SCALE GENOMIC DNA]</scope>
    <source>
        <tissue evidence="1">The whole plant</tissue>
    </source>
</reference>
<evidence type="ECO:0000313" key="2">
    <source>
        <dbReference type="Proteomes" id="UP000233837"/>
    </source>
</evidence>